<evidence type="ECO:0000256" key="4">
    <source>
        <dbReference type="ARBA" id="ARBA00022967"/>
    </source>
</evidence>
<keyword evidence="3 6" id="KW-0067">ATP-binding</keyword>
<keyword evidence="2" id="KW-0547">Nucleotide-binding</keyword>
<evidence type="ECO:0000313" key="7">
    <source>
        <dbReference type="Proteomes" id="UP000199318"/>
    </source>
</evidence>
<keyword evidence="4" id="KW-1278">Translocase</keyword>
<gene>
    <name evidence="6" type="ORF">SAMN05444126_11339</name>
</gene>
<organism evidence="6 7">
    <name type="scientific">Salisediminibacterium halotolerans</name>
    <dbReference type="NCBI Taxonomy" id="517425"/>
    <lineage>
        <taxon>Bacteria</taxon>
        <taxon>Bacillati</taxon>
        <taxon>Bacillota</taxon>
        <taxon>Bacilli</taxon>
        <taxon>Bacillales</taxon>
        <taxon>Bacillaceae</taxon>
        <taxon>Salisediminibacterium</taxon>
    </lineage>
</organism>
<name>A0A1H9U934_9BACI</name>
<accession>A0A1H9U934</accession>
<dbReference type="CDD" id="cd03293">
    <property type="entry name" value="ABC_NrtD_SsuB_transporters"/>
    <property type="match status" value="1"/>
</dbReference>
<dbReference type="OrthoDB" id="9802264at2"/>
<dbReference type="AlphaFoldDB" id="A0A1H9U934"/>
<evidence type="ECO:0000256" key="3">
    <source>
        <dbReference type="ARBA" id="ARBA00022840"/>
    </source>
</evidence>
<dbReference type="EMBL" id="FOGV01000013">
    <property type="protein sequence ID" value="SES05976.1"/>
    <property type="molecule type" value="Genomic_DNA"/>
</dbReference>
<dbReference type="PANTHER" id="PTHR42788">
    <property type="entry name" value="TAURINE IMPORT ATP-BINDING PROTEIN-RELATED"/>
    <property type="match status" value="1"/>
</dbReference>
<dbReference type="RefSeq" id="WP_093072998.1">
    <property type="nucleotide sequence ID" value="NZ_FOGV01000013.1"/>
</dbReference>
<keyword evidence="1" id="KW-0813">Transport</keyword>
<dbReference type="STRING" id="1464123.SAMN05444126_11339"/>
<dbReference type="GO" id="GO:0016887">
    <property type="term" value="F:ATP hydrolysis activity"/>
    <property type="evidence" value="ECO:0007669"/>
    <property type="project" value="InterPro"/>
</dbReference>
<proteinExistence type="predicted"/>
<comment type="caution">
    <text evidence="6">The sequence shown here is derived from an EMBL/GenBank/DDBJ whole genome shotgun (WGS) entry which is preliminary data.</text>
</comment>
<evidence type="ECO:0000256" key="2">
    <source>
        <dbReference type="ARBA" id="ARBA00022741"/>
    </source>
</evidence>
<evidence type="ECO:0000259" key="5">
    <source>
        <dbReference type="PROSITE" id="PS50893"/>
    </source>
</evidence>
<evidence type="ECO:0000313" key="6">
    <source>
        <dbReference type="EMBL" id="SES05976.1"/>
    </source>
</evidence>
<dbReference type="InterPro" id="IPR003439">
    <property type="entry name" value="ABC_transporter-like_ATP-bd"/>
</dbReference>
<dbReference type="InterPro" id="IPR027417">
    <property type="entry name" value="P-loop_NTPase"/>
</dbReference>
<evidence type="ECO:0000256" key="1">
    <source>
        <dbReference type="ARBA" id="ARBA00022448"/>
    </source>
</evidence>
<dbReference type="SUPFAM" id="SSF52540">
    <property type="entry name" value="P-loop containing nucleoside triphosphate hydrolases"/>
    <property type="match status" value="1"/>
</dbReference>
<dbReference type="InterPro" id="IPR050166">
    <property type="entry name" value="ABC_transporter_ATP-bind"/>
</dbReference>
<dbReference type="PANTHER" id="PTHR42788:SF13">
    <property type="entry name" value="ALIPHATIC SULFONATES IMPORT ATP-BINDING PROTEIN SSUB"/>
    <property type="match status" value="1"/>
</dbReference>
<dbReference type="InterPro" id="IPR003593">
    <property type="entry name" value="AAA+_ATPase"/>
</dbReference>
<dbReference type="Proteomes" id="UP000199318">
    <property type="component" value="Unassembled WGS sequence"/>
</dbReference>
<protein>
    <submittedName>
        <fullName evidence="6">NitT/TauT family transport system ATP-binding protein</fullName>
    </submittedName>
</protein>
<dbReference type="PROSITE" id="PS50893">
    <property type="entry name" value="ABC_TRANSPORTER_2"/>
    <property type="match status" value="1"/>
</dbReference>
<keyword evidence="7" id="KW-1185">Reference proteome</keyword>
<reference evidence="7" key="1">
    <citation type="submission" date="2016-10" db="EMBL/GenBank/DDBJ databases">
        <authorList>
            <person name="de Groot N.N."/>
        </authorList>
    </citation>
    <scope>NUCLEOTIDE SEQUENCE [LARGE SCALE GENOMIC DNA]</scope>
    <source>
        <strain evidence="7">10nlg</strain>
    </source>
</reference>
<sequence length="260" mass="29465">MEEALVTLDGVAKDFYKDAGAERVLDGIDAEVRDGEVVTVLGKSGCGKSTLLNIVGGFEHPTSGQARFAGKPISGPSRDVIMLFQDYALLPWRSALKNIDIALEPEGLSKDAREERAKRYLQLVGLEREMHQFPSQLSGGMKQRVAIARALAVRPKLILMDEPFAALDTFTRYYLQDELLRIREQEATNMILVTHDIDEAVYLSDRILMMDSHPGTVRKSIPIELPHPRDRSSRDFHAYRKKILDEFQFSLEKPKLEYYI</sequence>
<dbReference type="GO" id="GO:0005524">
    <property type="term" value="F:ATP binding"/>
    <property type="evidence" value="ECO:0007669"/>
    <property type="project" value="UniProtKB-KW"/>
</dbReference>
<dbReference type="PROSITE" id="PS00211">
    <property type="entry name" value="ABC_TRANSPORTER_1"/>
    <property type="match status" value="1"/>
</dbReference>
<dbReference type="Pfam" id="PF00005">
    <property type="entry name" value="ABC_tran"/>
    <property type="match status" value="1"/>
</dbReference>
<dbReference type="SMART" id="SM00382">
    <property type="entry name" value="AAA"/>
    <property type="match status" value="1"/>
</dbReference>
<feature type="domain" description="ABC transporter" evidence="5">
    <location>
        <begin position="6"/>
        <end position="237"/>
    </location>
</feature>
<dbReference type="InterPro" id="IPR017871">
    <property type="entry name" value="ABC_transporter-like_CS"/>
</dbReference>
<dbReference type="Gene3D" id="3.40.50.300">
    <property type="entry name" value="P-loop containing nucleotide triphosphate hydrolases"/>
    <property type="match status" value="1"/>
</dbReference>